<reference evidence="1 2" key="1">
    <citation type="submission" date="2024-01" db="EMBL/GenBank/DDBJ databases">
        <title>Seven novel Bacillus-like species.</title>
        <authorList>
            <person name="Liu G."/>
        </authorList>
    </citation>
    <scope>NUCLEOTIDE SEQUENCE [LARGE SCALE GENOMIC DNA]</scope>
    <source>
        <strain evidence="1 2">FJAT-51639</strain>
    </source>
</reference>
<sequence length="105" mass="12608">MEIESLVLSEDVELAKSLRNKKENYIKNQFLLTCIARQKNTEGKTKEFYQACKEYEEWGEKAKECNEQLAKLFFKKEERDRVEMVANRMREVDIPDHIIEYVLNE</sequence>
<protein>
    <submittedName>
        <fullName evidence="1">Uncharacterized protein</fullName>
    </submittedName>
</protein>
<keyword evidence="2" id="KW-1185">Reference proteome</keyword>
<proteinExistence type="predicted"/>
<accession>A0ABU8FJG0</accession>
<comment type="caution">
    <text evidence="1">The sequence shown here is derived from an EMBL/GenBank/DDBJ whole genome shotgun (WGS) entry which is preliminary data.</text>
</comment>
<dbReference type="EMBL" id="JBAWSX010000009">
    <property type="protein sequence ID" value="MEI4802823.1"/>
    <property type="molecule type" value="Genomic_DNA"/>
</dbReference>
<name>A0ABU8FJG0_9BACI</name>
<evidence type="ECO:0000313" key="1">
    <source>
        <dbReference type="EMBL" id="MEI4802823.1"/>
    </source>
</evidence>
<organism evidence="1 2">
    <name type="scientific">Bacillus bruguierae</name>
    <dbReference type="NCBI Taxonomy" id="3127667"/>
    <lineage>
        <taxon>Bacteria</taxon>
        <taxon>Bacillati</taxon>
        <taxon>Bacillota</taxon>
        <taxon>Bacilli</taxon>
        <taxon>Bacillales</taxon>
        <taxon>Bacillaceae</taxon>
        <taxon>Bacillus</taxon>
    </lineage>
</organism>
<evidence type="ECO:0000313" key="2">
    <source>
        <dbReference type="Proteomes" id="UP001372526"/>
    </source>
</evidence>
<gene>
    <name evidence="1" type="ORF">WAZ07_16180</name>
</gene>
<dbReference type="RefSeq" id="WP_336473277.1">
    <property type="nucleotide sequence ID" value="NZ_JBAWSX010000009.1"/>
</dbReference>
<dbReference type="Proteomes" id="UP001372526">
    <property type="component" value="Unassembled WGS sequence"/>
</dbReference>